<proteinExistence type="predicted"/>
<gene>
    <name evidence="1" type="ORF">GCM10010862_33100</name>
</gene>
<dbReference type="Pfam" id="PF14486">
    <property type="entry name" value="DUF4432"/>
    <property type="match status" value="1"/>
</dbReference>
<sequence>MPLRELTGRVGDLRQLASVRKVVLDDGPEAGVRALLFSTGGGLDFMVLADRTLDVGTLHYRGVPLAWQSPNGFRHPSLGDSLSDGGVGFGRLFSGFLLTCGLDHIRQPKDGAPLHGRLPSTPARLLSHGEDWSGDQPTLFCEAEIIQASHGREAFRLLRRIESPIGGTSLSIVDRVENCGSTSWPQALLYHFNLGYSAIADGSCVTLDGQELGAPLILNDPGAAPDVVCVAARSGPFATCTVRTPSQAGPLEMALRFSSPTLPYLQVWQDMRPRAGILAIEPCTSDRLADGTSDAERSLEPGEQRIYSVEIQFSGHSAQLFAEPANMTLSSD</sequence>
<dbReference type="Gene3D" id="2.70.98.10">
    <property type="match status" value="1"/>
</dbReference>
<dbReference type="Proteomes" id="UP001156691">
    <property type="component" value="Unassembled WGS sequence"/>
</dbReference>
<name>A0ABQ5W8F8_9HYPH</name>
<comment type="caution">
    <text evidence="1">The sequence shown here is derived from an EMBL/GenBank/DDBJ whole genome shotgun (WGS) entry which is preliminary data.</text>
</comment>
<protein>
    <recommendedName>
        <fullName evidence="3">DUF4432 family protein</fullName>
    </recommendedName>
</protein>
<organism evidence="1 2">
    <name type="scientific">Devosia nitrariae</name>
    <dbReference type="NCBI Taxonomy" id="2071872"/>
    <lineage>
        <taxon>Bacteria</taxon>
        <taxon>Pseudomonadati</taxon>
        <taxon>Pseudomonadota</taxon>
        <taxon>Alphaproteobacteria</taxon>
        <taxon>Hyphomicrobiales</taxon>
        <taxon>Devosiaceae</taxon>
        <taxon>Devosia</taxon>
    </lineage>
</organism>
<accession>A0ABQ5W8F8</accession>
<dbReference type="InterPro" id="IPR027839">
    <property type="entry name" value="DUF4432"/>
</dbReference>
<keyword evidence="2" id="KW-1185">Reference proteome</keyword>
<dbReference type="RefSeq" id="WP_284341465.1">
    <property type="nucleotide sequence ID" value="NZ_BSNS01000015.1"/>
</dbReference>
<dbReference type="EMBL" id="BSNS01000015">
    <property type="protein sequence ID" value="GLQ56051.1"/>
    <property type="molecule type" value="Genomic_DNA"/>
</dbReference>
<evidence type="ECO:0008006" key="3">
    <source>
        <dbReference type="Google" id="ProtNLM"/>
    </source>
</evidence>
<evidence type="ECO:0000313" key="1">
    <source>
        <dbReference type="EMBL" id="GLQ56051.1"/>
    </source>
</evidence>
<dbReference type="InterPro" id="IPR014718">
    <property type="entry name" value="GH-type_carb-bd"/>
</dbReference>
<reference evidence="2" key="1">
    <citation type="journal article" date="2019" name="Int. J. Syst. Evol. Microbiol.">
        <title>The Global Catalogue of Microorganisms (GCM) 10K type strain sequencing project: providing services to taxonomists for standard genome sequencing and annotation.</title>
        <authorList>
            <consortium name="The Broad Institute Genomics Platform"/>
            <consortium name="The Broad Institute Genome Sequencing Center for Infectious Disease"/>
            <person name="Wu L."/>
            <person name="Ma J."/>
        </authorList>
    </citation>
    <scope>NUCLEOTIDE SEQUENCE [LARGE SCALE GENOMIC DNA]</scope>
    <source>
        <strain evidence="2">NBRC 112416</strain>
    </source>
</reference>
<evidence type="ECO:0000313" key="2">
    <source>
        <dbReference type="Proteomes" id="UP001156691"/>
    </source>
</evidence>